<evidence type="ECO:0000256" key="1">
    <source>
        <dbReference type="ARBA" id="ARBA00004651"/>
    </source>
</evidence>
<evidence type="ECO:0000256" key="4">
    <source>
        <dbReference type="ARBA" id="ARBA00022840"/>
    </source>
</evidence>
<dbReference type="PROSITE" id="PS00211">
    <property type="entry name" value="ABC_TRANSPORTER_1"/>
    <property type="match status" value="1"/>
</dbReference>
<dbReference type="Gene3D" id="3.40.50.300">
    <property type="entry name" value="P-loop containing nucleotide triphosphate hydrolases"/>
    <property type="match status" value="1"/>
</dbReference>
<dbReference type="InterPro" id="IPR003439">
    <property type="entry name" value="ABC_transporter-like_ATP-bd"/>
</dbReference>
<name>A0ABV1SGA5_9RHOB</name>
<protein>
    <submittedName>
        <fullName evidence="10">Type I secretion system permease/ATPase</fullName>
    </submittedName>
</protein>
<evidence type="ECO:0000313" key="10">
    <source>
        <dbReference type="EMBL" id="MER5171938.1"/>
    </source>
</evidence>
<dbReference type="InterPro" id="IPR010128">
    <property type="entry name" value="ATPase_T1SS_PrtD-like"/>
</dbReference>
<dbReference type="SUPFAM" id="SSF52540">
    <property type="entry name" value="P-loop containing nucleoside triphosphate hydrolases"/>
    <property type="match status" value="1"/>
</dbReference>
<reference evidence="10 11" key="1">
    <citation type="submission" date="2024-01" db="EMBL/GenBank/DDBJ databases">
        <authorList>
            <person name="Deng Y."/>
            <person name="Su J."/>
        </authorList>
    </citation>
    <scope>NUCLEOTIDE SEQUENCE [LARGE SCALE GENOMIC DNA]</scope>
    <source>
        <strain evidence="10 11">CPCC 100088</strain>
    </source>
</reference>
<dbReference type="PROSITE" id="PS50929">
    <property type="entry name" value="ABC_TM1F"/>
    <property type="match status" value="1"/>
</dbReference>
<dbReference type="SMART" id="SM00382">
    <property type="entry name" value="AAA"/>
    <property type="match status" value="1"/>
</dbReference>
<gene>
    <name evidence="10" type="ORF">VSX56_09120</name>
</gene>
<dbReference type="PANTHER" id="PTHR43394">
    <property type="entry name" value="ATP-DEPENDENT PERMEASE MDL1, MITOCHONDRIAL"/>
    <property type="match status" value="1"/>
</dbReference>
<feature type="transmembrane region" description="Helical" evidence="7">
    <location>
        <begin position="61"/>
        <end position="81"/>
    </location>
</feature>
<feature type="transmembrane region" description="Helical" evidence="7">
    <location>
        <begin position="21"/>
        <end position="41"/>
    </location>
</feature>
<dbReference type="Pfam" id="PF00005">
    <property type="entry name" value="ABC_tran"/>
    <property type="match status" value="1"/>
</dbReference>
<reference evidence="10 11" key="2">
    <citation type="submission" date="2024-06" db="EMBL/GenBank/DDBJ databases">
        <title>Thioclava kandeliae sp. nov. from a rhizosphere soil sample of Kandelia candel in a mangrove.</title>
        <authorList>
            <person name="Mu T."/>
        </authorList>
    </citation>
    <scope>NUCLEOTIDE SEQUENCE [LARGE SCALE GENOMIC DNA]</scope>
    <source>
        <strain evidence="10 11">CPCC 100088</strain>
    </source>
</reference>
<comment type="subcellular location">
    <subcellularLocation>
        <location evidence="1">Cell membrane</location>
        <topology evidence="1">Multi-pass membrane protein</topology>
    </subcellularLocation>
</comment>
<proteinExistence type="predicted"/>
<dbReference type="Proteomes" id="UP001438953">
    <property type="component" value="Unassembled WGS sequence"/>
</dbReference>
<accession>A0ABV1SGA5</accession>
<evidence type="ECO:0000256" key="7">
    <source>
        <dbReference type="SAM" id="Phobius"/>
    </source>
</evidence>
<dbReference type="InterPro" id="IPR027417">
    <property type="entry name" value="P-loop_NTPase"/>
</dbReference>
<organism evidence="10 11">
    <name type="scientific">Thioclava kandeliae</name>
    <dbReference type="NCBI Taxonomy" id="3070818"/>
    <lineage>
        <taxon>Bacteria</taxon>
        <taxon>Pseudomonadati</taxon>
        <taxon>Pseudomonadota</taxon>
        <taxon>Alphaproteobacteria</taxon>
        <taxon>Rhodobacterales</taxon>
        <taxon>Paracoccaceae</taxon>
        <taxon>Thioclava</taxon>
    </lineage>
</organism>
<dbReference type="Pfam" id="PF00664">
    <property type="entry name" value="ABC_membrane"/>
    <property type="match status" value="1"/>
</dbReference>
<dbReference type="Gene3D" id="1.20.1560.10">
    <property type="entry name" value="ABC transporter type 1, transmembrane domain"/>
    <property type="match status" value="1"/>
</dbReference>
<dbReference type="InterPro" id="IPR011527">
    <property type="entry name" value="ABC1_TM_dom"/>
</dbReference>
<evidence type="ECO:0000259" key="8">
    <source>
        <dbReference type="PROSITE" id="PS50893"/>
    </source>
</evidence>
<dbReference type="InterPro" id="IPR039421">
    <property type="entry name" value="Type_1_exporter"/>
</dbReference>
<keyword evidence="6 7" id="KW-0472">Membrane</keyword>
<dbReference type="RefSeq" id="WP_339114055.1">
    <property type="nucleotide sequence ID" value="NZ_JAYWLC010000006.1"/>
</dbReference>
<keyword evidence="11" id="KW-1185">Reference proteome</keyword>
<dbReference type="InterPro" id="IPR017871">
    <property type="entry name" value="ABC_transporter-like_CS"/>
</dbReference>
<evidence type="ECO:0000256" key="3">
    <source>
        <dbReference type="ARBA" id="ARBA00022741"/>
    </source>
</evidence>
<sequence>MPDRRSPLGKKRLNDESKREWGLFLSVGLFSAFVNILMMTGPMFMLQVYDRVLASRAEETLASLFLLVVFLFTVMGLLDFVRSRLMSRVAKRLMGRLEERVFAAVLRRNALNPEDLVSSLGLSDLDAVQKLLNSRVVLALFDMPWSPLFFLAIFIFHPLLGLLALGGGAVLIAVTLLNRVATRSLSREAAQAQTVSGRLGDYLRDEAELLQALGMQGAAFNRWRESRGTALRAEARAADRTTGFTTFTRSFRQLLQSAMLALGAWVVLRGEMSAGAMIAGSILMGRALSPIETVIGGWSVIARARDGWLRLPDLLDSQTDEIHITPSRPAARVIAKNITVVLPGTRRPALRALSFRLEPGQALGVIGPSGCGKTTLARALCGVRPLADGSLRLDQSDLHRFPSDTLGQLLGYLPQNVTLFQGTIAENIARMKANPSPESVIEAAKRADAHDMILDLPDGYDTRIHSTSGPLSGGQIQRIGLARALFGDPLLLILDEPNANLDADGNAALNRAIREMKDRRGAVIVMAHRPAAISECETLLMLENGQCRAYGPRQEVLAKTVRNAKDISHIGKTGMSGATQRKEAP</sequence>
<feature type="domain" description="ABC transporter" evidence="8">
    <location>
        <begin position="333"/>
        <end position="569"/>
    </location>
</feature>
<keyword evidence="4" id="KW-0067">ATP-binding</keyword>
<evidence type="ECO:0000256" key="2">
    <source>
        <dbReference type="ARBA" id="ARBA00022692"/>
    </source>
</evidence>
<dbReference type="InterPro" id="IPR036640">
    <property type="entry name" value="ABC1_TM_sf"/>
</dbReference>
<keyword evidence="3" id="KW-0547">Nucleotide-binding</keyword>
<keyword evidence="2 7" id="KW-0812">Transmembrane</keyword>
<keyword evidence="5 7" id="KW-1133">Transmembrane helix</keyword>
<dbReference type="PANTHER" id="PTHR43394:SF1">
    <property type="entry name" value="ATP-BINDING CASSETTE SUB-FAMILY B MEMBER 10, MITOCHONDRIAL"/>
    <property type="match status" value="1"/>
</dbReference>
<dbReference type="NCBIfam" id="TIGR01842">
    <property type="entry name" value="type_I_sec_PrtD"/>
    <property type="match status" value="1"/>
</dbReference>
<dbReference type="InterPro" id="IPR003593">
    <property type="entry name" value="AAA+_ATPase"/>
</dbReference>
<comment type="caution">
    <text evidence="10">The sequence shown here is derived from an EMBL/GenBank/DDBJ whole genome shotgun (WGS) entry which is preliminary data.</text>
</comment>
<dbReference type="SUPFAM" id="SSF90123">
    <property type="entry name" value="ABC transporter transmembrane region"/>
    <property type="match status" value="1"/>
</dbReference>
<dbReference type="PROSITE" id="PS50893">
    <property type="entry name" value="ABC_TRANSPORTER_2"/>
    <property type="match status" value="1"/>
</dbReference>
<dbReference type="EMBL" id="JAYWLC010000006">
    <property type="protein sequence ID" value="MER5171938.1"/>
    <property type="molecule type" value="Genomic_DNA"/>
</dbReference>
<feature type="domain" description="ABC transmembrane type-1" evidence="9">
    <location>
        <begin position="27"/>
        <end position="303"/>
    </location>
</feature>
<evidence type="ECO:0000256" key="5">
    <source>
        <dbReference type="ARBA" id="ARBA00022989"/>
    </source>
</evidence>
<evidence type="ECO:0000259" key="9">
    <source>
        <dbReference type="PROSITE" id="PS50929"/>
    </source>
</evidence>
<evidence type="ECO:0000256" key="6">
    <source>
        <dbReference type="ARBA" id="ARBA00023136"/>
    </source>
</evidence>
<evidence type="ECO:0000313" key="11">
    <source>
        <dbReference type="Proteomes" id="UP001438953"/>
    </source>
</evidence>